<dbReference type="InterPro" id="IPR045146">
    <property type="entry name" value="SF3A1"/>
</dbReference>
<organism evidence="3">
    <name type="scientific">Cladocopium goreaui</name>
    <dbReference type="NCBI Taxonomy" id="2562237"/>
    <lineage>
        <taxon>Eukaryota</taxon>
        <taxon>Sar</taxon>
        <taxon>Alveolata</taxon>
        <taxon>Dinophyceae</taxon>
        <taxon>Suessiales</taxon>
        <taxon>Symbiodiniaceae</taxon>
        <taxon>Cladocopium</taxon>
    </lineage>
</organism>
<reference evidence="3" key="1">
    <citation type="submission" date="2022-10" db="EMBL/GenBank/DDBJ databases">
        <authorList>
            <person name="Chen Y."/>
            <person name="Dougan E. K."/>
            <person name="Chan C."/>
            <person name="Rhodes N."/>
            <person name="Thang M."/>
        </authorList>
    </citation>
    <scope>NUCLEOTIDE SEQUENCE</scope>
</reference>
<evidence type="ECO:0000256" key="1">
    <source>
        <dbReference type="SAM" id="MobiDB-lite"/>
    </source>
</evidence>
<dbReference type="PANTHER" id="PTHR15316">
    <property type="entry name" value="SPLICEOSOME ASSOCIATED PROTEIN 114/SWAP SPLICING FACTOR-RELATED"/>
    <property type="match status" value="1"/>
</dbReference>
<proteinExistence type="predicted"/>
<keyword evidence="5" id="KW-1185">Reference proteome</keyword>
<accession>A0A9P1G4Q0</accession>
<evidence type="ECO:0000313" key="4">
    <source>
        <dbReference type="EMBL" id="CAL4786798.1"/>
    </source>
</evidence>
<dbReference type="InterPro" id="IPR035967">
    <property type="entry name" value="SWAP/Surp_sf"/>
</dbReference>
<dbReference type="InterPro" id="IPR000061">
    <property type="entry name" value="Surp"/>
</dbReference>
<protein>
    <submittedName>
        <fullName evidence="4">Pre-mRNA-splicing factor sap114 (Spliceosome-associated protein 145)</fullName>
    </submittedName>
</protein>
<dbReference type="GO" id="GO:0003723">
    <property type="term" value="F:RNA binding"/>
    <property type="evidence" value="ECO:0007669"/>
    <property type="project" value="InterPro"/>
</dbReference>
<dbReference type="AlphaFoldDB" id="A0A9P1G4Q0"/>
<dbReference type="GO" id="GO:0071013">
    <property type="term" value="C:catalytic step 2 spliceosome"/>
    <property type="evidence" value="ECO:0007669"/>
    <property type="project" value="TreeGrafter"/>
</dbReference>
<dbReference type="SUPFAM" id="SSF109905">
    <property type="entry name" value="Surp module (SWAP domain)"/>
    <property type="match status" value="1"/>
</dbReference>
<feature type="non-terminal residue" evidence="3">
    <location>
        <position position="202"/>
    </location>
</feature>
<dbReference type="GO" id="GO:0071004">
    <property type="term" value="C:U2-type prespliceosome"/>
    <property type="evidence" value="ECO:0007669"/>
    <property type="project" value="TreeGrafter"/>
</dbReference>
<name>A0A9P1G4Q0_9DINO</name>
<feature type="domain" description="SURP motif" evidence="2">
    <location>
        <begin position="43"/>
        <end position="84"/>
    </location>
</feature>
<dbReference type="GO" id="GO:0045292">
    <property type="term" value="P:mRNA cis splicing, via spliceosome"/>
    <property type="evidence" value="ECO:0007669"/>
    <property type="project" value="InterPro"/>
</dbReference>
<evidence type="ECO:0000259" key="2">
    <source>
        <dbReference type="PROSITE" id="PS50128"/>
    </source>
</evidence>
<dbReference type="GO" id="GO:0005686">
    <property type="term" value="C:U2 snRNP"/>
    <property type="evidence" value="ECO:0007669"/>
    <property type="project" value="TreeGrafter"/>
</dbReference>
<dbReference type="PANTHER" id="PTHR15316:SF1">
    <property type="entry name" value="SPLICING FACTOR 3A SUBUNIT 1"/>
    <property type="match status" value="1"/>
</dbReference>
<dbReference type="SMART" id="SM00648">
    <property type="entry name" value="SWAP"/>
    <property type="match status" value="1"/>
</dbReference>
<dbReference type="PROSITE" id="PS50128">
    <property type="entry name" value="SURP"/>
    <property type="match status" value="1"/>
</dbReference>
<sequence length="202" mass="22695">SSKETALKRSKKPSTTEEEPEVGEPPAASSSSVVVPSESHRGIIDKTALLVAKGGEGYEDRILREQDHSRFYFLKPGDVHRPYYEQKLAECRARIALASGTAKASAPVEPERPLVALDYHHTIEFNQTVSEVTVQHLQDIQRWGYDLTICSFSSNSTTQELELVVVELRVLFLLRVIATLRKEDQGFKVDTLYLLLKAQVKK</sequence>
<dbReference type="EMBL" id="CAMXCT030002639">
    <property type="protein sequence ID" value="CAL4786798.1"/>
    <property type="molecule type" value="Genomic_DNA"/>
</dbReference>
<dbReference type="Gene3D" id="1.10.10.790">
    <property type="entry name" value="Surp module"/>
    <property type="match status" value="1"/>
</dbReference>
<dbReference type="EMBL" id="CAMXCT010002639">
    <property type="protein sequence ID" value="CAI3999486.1"/>
    <property type="molecule type" value="Genomic_DNA"/>
</dbReference>
<feature type="compositionally biased region" description="Low complexity" evidence="1">
    <location>
        <begin position="24"/>
        <end position="37"/>
    </location>
</feature>
<dbReference type="GO" id="GO:0000381">
    <property type="term" value="P:regulation of alternative mRNA splicing, via spliceosome"/>
    <property type="evidence" value="ECO:0007669"/>
    <property type="project" value="TreeGrafter"/>
</dbReference>
<reference evidence="4 5" key="2">
    <citation type="submission" date="2024-05" db="EMBL/GenBank/DDBJ databases">
        <authorList>
            <person name="Chen Y."/>
            <person name="Shah S."/>
            <person name="Dougan E. K."/>
            <person name="Thang M."/>
            <person name="Chan C."/>
        </authorList>
    </citation>
    <scope>NUCLEOTIDE SEQUENCE [LARGE SCALE GENOMIC DNA]</scope>
</reference>
<comment type="caution">
    <text evidence="3">The sequence shown here is derived from an EMBL/GenBank/DDBJ whole genome shotgun (WGS) entry which is preliminary data.</text>
</comment>
<dbReference type="Pfam" id="PF01805">
    <property type="entry name" value="Surp"/>
    <property type="match status" value="1"/>
</dbReference>
<dbReference type="OrthoDB" id="447637at2759"/>
<dbReference type="EMBL" id="CAMXCT020002639">
    <property type="protein sequence ID" value="CAL1152861.1"/>
    <property type="molecule type" value="Genomic_DNA"/>
</dbReference>
<feature type="region of interest" description="Disordered" evidence="1">
    <location>
        <begin position="1"/>
        <end position="39"/>
    </location>
</feature>
<dbReference type="Proteomes" id="UP001152797">
    <property type="component" value="Unassembled WGS sequence"/>
</dbReference>
<evidence type="ECO:0000313" key="5">
    <source>
        <dbReference type="Proteomes" id="UP001152797"/>
    </source>
</evidence>
<feature type="non-terminal residue" evidence="3">
    <location>
        <position position="1"/>
    </location>
</feature>
<evidence type="ECO:0000313" key="3">
    <source>
        <dbReference type="EMBL" id="CAI3999486.1"/>
    </source>
</evidence>
<gene>
    <name evidence="3" type="ORF">C1SCF055_LOCUS25678</name>
</gene>